<evidence type="ECO:0000313" key="2">
    <source>
        <dbReference type="RefSeq" id="XP_029119429.1"/>
    </source>
</evidence>
<organism evidence="1 2">
    <name type="scientific">Elaeis guineensis var. tenera</name>
    <name type="common">Oil palm</name>
    <dbReference type="NCBI Taxonomy" id="51953"/>
    <lineage>
        <taxon>Eukaryota</taxon>
        <taxon>Viridiplantae</taxon>
        <taxon>Streptophyta</taxon>
        <taxon>Embryophyta</taxon>
        <taxon>Tracheophyta</taxon>
        <taxon>Spermatophyta</taxon>
        <taxon>Magnoliopsida</taxon>
        <taxon>Liliopsida</taxon>
        <taxon>Arecaceae</taxon>
        <taxon>Arecoideae</taxon>
        <taxon>Cocoseae</taxon>
        <taxon>Elaeidinae</taxon>
        <taxon>Elaeis</taxon>
    </lineage>
</organism>
<protein>
    <submittedName>
        <fullName evidence="2">Uncharacterized protein LOC105041942</fullName>
    </submittedName>
</protein>
<proteinExistence type="predicted"/>
<evidence type="ECO:0000313" key="1">
    <source>
        <dbReference type="Proteomes" id="UP000504607"/>
    </source>
</evidence>
<dbReference type="Proteomes" id="UP000504607">
    <property type="component" value="Chromosome 3"/>
</dbReference>
<dbReference type="RefSeq" id="XP_029119429.1">
    <property type="nucleotide sequence ID" value="XM_029263596.1"/>
</dbReference>
<name>A0A8N4ID29_ELAGV</name>
<dbReference type="AlphaFoldDB" id="A0A8N4ID29"/>
<reference evidence="2" key="1">
    <citation type="submission" date="2025-08" db="UniProtKB">
        <authorList>
            <consortium name="RefSeq"/>
        </authorList>
    </citation>
    <scope>IDENTIFICATION</scope>
</reference>
<sequence>MSNTLQYWDCTFSRPCNQLFDSLLYKPSESRGSSCSSAAILRGAQSPSFQPRLISSSNTSKRSDLKGKFCITIPCCHCNWSWFLDHYSSVMPCLRVDGGTMREIVTFSTPDCGILCTNFYRAAAMGVYIPLLWMITTI</sequence>
<keyword evidence="1" id="KW-1185">Reference proteome</keyword>
<gene>
    <name evidence="2" type="primary">LOC105041942</name>
</gene>
<accession>A0A8N4ID29</accession>